<accession>A0AAV7NQG5</accession>
<keyword evidence="2" id="KW-1185">Reference proteome</keyword>
<dbReference type="Proteomes" id="UP001066276">
    <property type="component" value="Chromosome 8"/>
</dbReference>
<dbReference type="EMBL" id="JANPWB010000012">
    <property type="protein sequence ID" value="KAJ1116628.1"/>
    <property type="molecule type" value="Genomic_DNA"/>
</dbReference>
<protein>
    <submittedName>
        <fullName evidence="1">Uncharacterized protein</fullName>
    </submittedName>
</protein>
<feature type="non-terminal residue" evidence="1">
    <location>
        <position position="54"/>
    </location>
</feature>
<proteinExistence type="predicted"/>
<organism evidence="1 2">
    <name type="scientific">Pleurodeles waltl</name>
    <name type="common">Iberian ribbed newt</name>
    <dbReference type="NCBI Taxonomy" id="8319"/>
    <lineage>
        <taxon>Eukaryota</taxon>
        <taxon>Metazoa</taxon>
        <taxon>Chordata</taxon>
        <taxon>Craniata</taxon>
        <taxon>Vertebrata</taxon>
        <taxon>Euteleostomi</taxon>
        <taxon>Amphibia</taxon>
        <taxon>Batrachia</taxon>
        <taxon>Caudata</taxon>
        <taxon>Salamandroidea</taxon>
        <taxon>Salamandridae</taxon>
        <taxon>Pleurodelinae</taxon>
        <taxon>Pleurodeles</taxon>
    </lineage>
</organism>
<comment type="caution">
    <text evidence="1">The sequence shown here is derived from an EMBL/GenBank/DDBJ whole genome shotgun (WGS) entry which is preliminary data.</text>
</comment>
<reference evidence="1" key="1">
    <citation type="journal article" date="2022" name="bioRxiv">
        <title>Sequencing and chromosome-scale assembly of the giantPleurodeles waltlgenome.</title>
        <authorList>
            <person name="Brown T."/>
            <person name="Elewa A."/>
            <person name="Iarovenko S."/>
            <person name="Subramanian E."/>
            <person name="Araus A.J."/>
            <person name="Petzold A."/>
            <person name="Susuki M."/>
            <person name="Suzuki K.-i.T."/>
            <person name="Hayashi T."/>
            <person name="Toyoda A."/>
            <person name="Oliveira C."/>
            <person name="Osipova E."/>
            <person name="Leigh N.D."/>
            <person name="Simon A."/>
            <person name="Yun M.H."/>
        </authorList>
    </citation>
    <scope>NUCLEOTIDE SEQUENCE</scope>
    <source>
        <strain evidence="1">20211129_DDA</strain>
        <tissue evidence="1">Liver</tissue>
    </source>
</reference>
<name>A0AAV7NQG5_PLEWA</name>
<evidence type="ECO:0000313" key="1">
    <source>
        <dbReference type="EMBL" id="KAJ1116628.1"/>
    </source>
</evidence>
<dbReference type="AlphaFoldDB" id="A0AAV7NQG5"/>
<gene>
    <name evidence="1" type="ORF">NDU88_004834</name>
</gene>
<sequence>KHYHEDSFPLHGPYLSDPPTATDDCLGPNCVILVRFFFTEHHFCSLTDVGPPSN</sequence>
<evidence type="ECO:0000313" key="2">
    <source>
        <dbReference type="Proteomes" id="UP001066276"/>
    </source>
</evidence>
<feature type="non-terminal residue" evidence="1">
    <location>
        <position position="1"/>
    </location>
</feature>